<organism evidence="3 4">
    <name type="scientific">Hirsutella minnesotensis 3608</name>
    <dbReference type="NCBI Taxonomy" id="1043627"/>
    <lineage>
        <taxon>Eukaryota</taxon>
        <taxon>Fungi</taxon>
        <taxon>Dikarya</taxon>
        <taxon>Ascomycota</taxon>
        <taxon>Pezizomycotina</taxon>
        <taxon>Sordariomycetes</taxon>
        <taxon>Hypocreomycetidae</taxon>
        <taxon>Hypocreales</taxon>
        <taxon>Ophiocordycipitaceae</taxon>
        <taxon>Hirsutella</taxon>
    </lineage>
</organism>
<dbReference type="Proteomes" id="UP000054481">
    <property type="component" value="Unassembled WGS sequence"/>
</dbReference>
<evidence type="ECO:0000256" key="1">
    <source>
        <dbReference type="SAM" id="SignalP"/>
    </source>
</evidence>
<reference evidence="3 4" key="1">
    <citation type="journal article" date="2014" name="Genome Biol. Evol.">
        <title>Comparative genomics and transcriptomics analyses reveal divergent lifestyle features of nematode endoparasitic fungus Hirsutella minnesotensis.</title>
        <authorList>
            <person name="Lai Y."/>
            <person name="Liu K."/>
            <person name="Zhang X."/>
            <person name="Zhang X."/>
            <person name="Li K."/>
            <person name="Wang N."/>
            <person name="Shu C."/>
            <person name="Wu Y."/>
            <person name="Wang C."/>
            <person name="Bushley K.E."/>
            <person name="Xiang M."/>
            <person name="Liu X."/>
        </authorList>
    </citation>
    <scope>NUCLEOTIDE SEQUENCE [LARGE SCALE GENOMIC DNA]</scope>
    <source>
        <strain evidence="3 4">3608</strain>
    </source>
</reference>
<evidence type="ECO:0000313" key="4">
    <source>
        <dbReference type="Proteomes" id="UP000054481"/>
    </source>
</evidence>
<dbReference type="Pfam" id="PF25484">
    <property type="entry name" value="DUF7907"/>
    <property type="match status" value="1"/>
</dbReference>
<feature type="domain" description="DUF7907" evidence="2">
    <location>
        <begin position="22"/>
        <end position="197"/>
    </location>
</feature>
<protein>
    <recommendedName>
        <fullName evidence="2">DUF7907 domain-containing protein</fullName>
    </recommendedName>
</protein>
<accession>A0A0F7ZUF0</accession>
<keyword evidence="1" id="KW-0732">Signal</keyword>
<proteinExistence type="predicted"/>
<gene>
    <name evidence="3" type="ORF">HIM_05865</name>
</gene>
<evidence type="ECO:0000313" key="3">
    <source>
        <dbReference type="EMBL" id="KJZ74748.1"/>
    </source>
</evidence>
<keyword evidence="4" id="KW-1185">Reference proteome</keyword>
<sequence length="199" mass="21302">MKFAVVSGLLLGAIASAQDIQSKPFNLVIQSADKSLNGQKFAACHTGAAIESLCLAGRSGSNFYFNTTEGSQAPLAGYTPLGVVVWNLPLGGGPPNSVSEPLSLSSDPSSNVALPLLMPGYNQQYVAFDKKGQMAIMSYLDDTKSPPVSGNAKAFKNWFVCQTNYSGYRYRTLAWVHGTSKAKPQNPTCVKVEVQRKFV</sequence>
<name>A0A0F7ZUF0_9HYPO</name>
<dbReference type="EMBL" id="KQ030523">
    <property type="protein sequence ID" value="KJZ74748.1"/>
    <property type="molecule type" value="Genomic_DNA"/>
</dbReference>
<dbReference type="AlphaFoldDB" id="A0A0F7ZUF0"/>
<evidence type="ECO:0000259" key="2">
    <source>
        <dbReference type="Pfam" id="PF25484"/>
    </source>
</evidence>
<feature type="chain" id="PRO_5002526120" description="DUF7907 domain-containing protein" evidence="1">
    <location>
        <begin position="18"/>
        <end position="199"/>
    </location>
</feature>
<dbReference type="OrthoDB" id="3515453at2759"/>
<dbReference type="InterPro" id="IPR057229">
    <property type="entry name" value="DUF7907"/>
</dbReference>
<feature type="signal peptide" evidence="1">
    <location>
        <begin position="1"/>
        <end position="17"/>
    </location>
</feature>